<evidence type="ECO:0000259" key="5">
    <source>
        <dbReference type="SMART" id="SM00771"/>
    </source>
</evidence>
<keyword evidence="2 4" id="KW-0472">Membrane</keyword>
<dbReference type="STRING" id="1121001.SAMN02745857_01595"/>
<feature type="transmembrane region" description="Helical" evidence="4">
    <location>
        <begin position="6"/>
        <end position="25"/>
    </location>
</feature>
<keyword evidence="2" id="KW-1003">Cell membrane</keyword>
<keyword evidence="7" id="KW-1185">Reference proteome</keyword>
<comment type="similarity">
    <text evidence="1">Belongs to the ZipA family.</text>
</comment>
<evidence type="ECO:0000313" key="7">
    <source>
        <dbReference type="Proteomes" id="UP000192761"/>
    </source>
</evidence>
<proteinExistence type="inferred from homology"/>
<keyword evidence="1" id="KW-0131">Cell cycle</keyword>
<sequence>MTDLQLGSLIAGGALVAAVYGFNWWQEYRYRKQANKAFARNQPDVLLDTPKNMVRSAAGTRLEPTVAAPRTEARQEPQLPTGVPDDFDDDLDDDIPVVNTPAPVRTAAPAPVRAPEPVPEPVRPVVREPAPAPQPVMREPVVREIAVREPAPARGSLDGEDVEVLATSQLDPKLDFVAEIHAGELIAAADIPTLPAGKRVEIIGLNVDDQWEIVTPNSRSSFAELRVGLQLADRQGALTQEQLNAFCMGVQQFADDFEAVVTFPQRSAKLQAAADLDAFCADVDVLIGLNILAVTQPFAMDKVRALAEQAGLARAGDGLFHYKSDSGKTLFTLSNQNQRPFGPTSEGLTLLFDVPRVAGGLAVFDYLNEFAHTLANTLAGDLVDDNGKPLTSASLANIRKQLAGIYARMDDRGIAPGSMAALRLFA</sequence>
<dbReference type="SMART" id="SM00771">
    <property type="entry name" value="ZipA_C"/>
    <property type="match status" value="1"/>
</dbReference>
<dbReference type="SUPFAM" id="SSF64383">
    <property type="entry name" value="Cell-division protein ZipA, C-terminal domain"/>
    <property type="match status" value="1"/>
</dbReference>
<keyword evidence="2 4" id="KW-0812">Transmembrane</keyword>
<reference evidence="6 7" key="1">
    <citation type="submission" date="2017-04" db="EMBL/GenBank/DDBJ databases">
        <authorList>
            <person name="Afonso C.L."/>
            <person name="Miller P.J."/>
            <person name="Scott M.A."/>
            <person name="Spackman E."/>
            <person name="Goraichik I."/>
            <person name="Dimitrov K.M."/>
            <person name="Suarez D.L."/>
            <person name="Swayne D.E."/>
        </authorList>
    </citation>
    <scope>NUCLEOTIDE SEQUENCE [LARGE SCALE GENOMIC DNA]</scope>
    <source>
        <strain evidence="6 7">DSM 23236</strain>
    </source>
</reference>
<keyword evidence="2" id="KW-0997">Cell inner membrane</keyword>
<dbReference type="InterPro" id="IPR007449">
    <property type="entry name" value="ZipA_FtsZ-bd_C"/>
</dbReference>
<dbReference type="Gene3D" id="3.30.1400.10">
    <property type="entry name" value="ZipA, C-terminal FtsZ-binding domain"/>
    <property type="match status" value="1"/>
</dbReference>
<evidence type="ECO:0000256" key="3">
    <source>
        <dbReference type="SAM" id="MobiDB-lite"/>
    </source>
</evidence>
<evidence type="ECO:0000256" key="1">
    <source>
        <dbReference type="RuleBase" id="RU003612"/>
    </source>
</evidence>
<accession>A0A1W1XIR7</accession>
<evidence type="ECO:0000256" key="2">
    <source>
        <dbReference type="RuleBase" id="RU003613"/>
    </source>
</evidence>
<keyword evidence="4" id="KW-1133">Transmembrane helix</keyword>
<feature type="region of interest" description="Disordered" evidence="3">
    <location>
        <begin position="57"/>
        <end position="88"/>
    </location>
</feature>
<dbReference type="GO" id="GO:0090529">
    <property type="term" value="P:cell septum assembly"/>
    <property type="evidence" value="ECO:0007669"/>
    <property type="project" value="InterPro"/>
</dbReference>
<dbReference type="OrthoDB" id="8521018at2"/>
<dbReference type="AlphaFoldDB" id="A0A1W1XIR7"/>
<feature type="domain" description="ZipA C-terminal FtsZ-binding" evidence="5">
    <location>
        <begin position="283"/>
        <end position="402"/>
    </location>
</feature>
<evidence type="ECO:0000256" key="4">
    <source>
        <dbReference type="SAM" id="Phobius"/>
    </source>
</evidence>
<dbReference type="GO" id="GO:0005886">
    <property type="term" value="C:plasma membrane"/>
    <property type="evidence" value="ECO:0007669"/>
    <property type="project" value="UniProtKB-SubCell"/>
</dbReference>
<protein>
    <recommendedName>
        <fullName evidence="1">Cell division protein ZipA</fullName>
    </recommendedName>
</protein>
<dbReference type="InterPro" id="IPR036765">
    <property type="entry name" value="ZipA_FtsZ-bd_C_sf"/>
</dbReference>
<dbReference type="RefSeq" id="WP_084090265.1">
    <property type="nucleotide sequence ID" value="NZ_FWXD01000008.1"/>
</dbReference>
<keyword evidence="1" id="KW-0132">Cell division</keyword>
<gene>
    <name evidence="6" type="ORF">SAMN02745857_01595</name>
</gene>
<organism evidence="6 7">
    <name type="scientific">Andreprevotia lacus DSM 23236</name>
    <dbReference type="NCBI Taxonomy" id="1121001"/>
    <lineage>
        <taxon>Bacteria</taxon>
        <taxon>Pseudomonadati</taxon>
        <taxon>Pseudomonadota</taxon>
        <taxon>Betaproteobacteria</taxon>
        <taxon>Neisseriales</taxon>
        <taxon>Chitinibacteraceae</taxon>
        <taxon>Andreprevotia</taxon>
    </lineage>
</organism>
<comment type="subcellular location">
    <subcellularLocation>
        <location evidence="2">Cell inner membrane</location>
        <topology evidence="2">Single-pass type I membrane protein</topology>
    </subcellularLocation>
</comment>
<comment type="function">
    <text evidence="1">Essential cell division protein that stabilizes the FtsZ protofilaments by cross-linking them and that serves as a cytoplasmic membrane anchor for the Z ring. Also required for the recruitment to the septal ring of downstream cell division proteins.</text>
</comment>
<dbReference type="EMBL" id="FWXD01000008">
    <property type="protein sequence ID" value="SMC23411.1"/>
    <property type="molecule type" value="Genomic_DNA"/>
</dbReference>
<evidence type="ECO:0000313" key="6">
    <source>
        <dbReference type="EMBL" id="SMC23411.1"/>
    </source>
</evidence>
<name>A0A1W1XIR7_9NEIS</name>
<dbReference type="Pfam" id="PF04354">
    <property type="entry name" value="ZipA_C"/>
    <property type="match status" value="1"/>
</dbReference>
<dbReference type="Proteomes" id="UP000192761">
    <property type="component" value="Unassembled WGS sequence"/>
</dbReference>